<dbReference type="EMBL" id="SUPK01000002">
    <property type="protein sequence ID" value="TJY43393.1"/>
    <property type="molecule type" value="Genomic_DNA"/>
</dbReference>
<reference evidence="1 2" key="1">
    <citation type="submission" date="2019-04" db="EMBL/GenBank/DDBJ databases">
        <title>Cohnella sp. nov., isolated from soil.</title>
        <authorList>
            <person name="Kim W."/>
        </authorList>
    </citation>
    <scope>NUCLEOTIDE SEQUENCE [LARGE SCALE GENOMIC DNA]</scope>
    <source>
        <strain evidence="1 2">CAU 1483</strain>
    </source>
</reference>
<name>A0A4U0FEM5_9BACL</name>
<evidence type="ECO:0000313" key="2">
    <source>
        <dbReference type="Proteomes" id="UP000309673"/>
    </source>
</evidence>
<dbReference type="Proteomes" id="UP000309673">
    <property type="component" value="Unassembled WGS sequence"/>
</dbReference>
<dbReference type="RefSeq" id="WP_136776757.1">
    <property type="nucleotide sequence ID" value="NZ_SUPK01000002.1"/>
</dbReference>
<dbReference type="AlphaFoldDB" id="A0A4U0FEM5"/>
<comment type="caution">
    <text evidence="1">The sequence shown here is derived from an EMBL/GenBank/DDBJ whole genome shotgun (WGS) entry which is preliminary data.</text>
</comment>
<gene>
    <name evidence="1" type="ORF">E5161_05755</name>
</gene>
<accession>A0A4U0FEM5</accession>
<sequence>MMERKYGLDMHLPENKLPGFYAQIVKGIAERAELFDRHRELLIFDSPAAYPPVFEMLAHYKVEAEPCELLMFSEESVCFRSGRFEDFAFATRAGNVYVDLAYTAVFRLTEARPGAESAPALLQLEEHRIADVCEDGQTWHLIESQLAELAERVARAYGCGVEWFTREPQL</sequence>
<dbReference type="OrthoDB" id="2966456at2"/>
<organism evidence="1 2">
    <name type="scientific">Cohnella pontilimi</name>
    <dbReference type="NCBI Taxonomy" id="2564100"/>
    <lineage>
        <taxon>Bacteria</taxon>
        <taxon>Bacillati</taxon>
        <taxon>Bacillota</taxon>
        <taxon>Bacilli</taxon>
        <taxon>Bacillales</taxon>
        <taxon>Paenibacillaceae</taxon>
        <taxon>Cohnella</taxon>
    </lineage>
</organism>
<evidence type="ECO:0000313" key="1">
    <source>
        <dbReference type="EMBL" id="TJY43393.1"/>
    </source>
</evidence>
<proteinExistence type="predicted"/>
<protein>
    <submittedName>
        <fullName evidence="1">Uncharacterized protein</fullName>
    </submittedName>
</protein>
<keyword evidence="2" id="KW-1185">Reference proteome</keyword>